<sequence>MRLTLFGYWCSPESPDLPDPAALVDPEWEMWERSEVADYLEHGHVARQFLGVSRCRICGEVNGSAEFTDGEYLWPSGLAHYVREHAVRLPERITAHILRRTAEWEEVEVDASWWHERAYAPAPRGGPLTAAGPRS</sequence>
<reference evidence="1 2" key="1">
    <citation type="journal article" date="2019" name="Int. J. Syst. Evol. Microbiol.">
        <title>The Global Catalogue of Microorganisms (GCM) 10K type strain sequencing project: providing services to taxonomists for standard genome sequencing and annotation.</title>
        <authorList>
            <consortium name="The Broad Institute Genomics Platform"/>
            <consortium name="The Broad Institute Genome Sequencing Center for Infectious Disease"/>
            <person name="Wu L."/>
            <person name="Ma J."/>
        </authorList>
    </citation>
    <scope>NUCLEOTIDE SEQUENCE [LARGE SCALE GENOMIC DNA]</scope>
    <source>
        <strain evidence="1 2">JCM 13002</strain>
    </source>
</reference>
<name>A0ABN1TIF4_9ACTN</name>
<keyword evidence="2" id="KW-1185">Reference proteome</keyword>
<protein>
    <submittedName>
        <fullName evidence="1">Uncharacterized protein</fullName>
    </submittedName>
</protein>
<dbReference type="EMBL" id="BAAALD010000024">
    <property type="protein sequence ID" value="GAA1084361.1"/>
    <property type="molecule type" value="Genomic_DNA"/>
</dbReference>
<proteinExistence type="predicted"/>
<dbReference type="RefSeq" id="WP_344624082.1">
    <property type="nucleotide sequence ID" value="NZ_BAAALD010000024.1"/>
</dbReference>
<dbReference type="Proteomes" id="UP001499987">
    <property type="component" value="Unassembled WGS sequence"/>
</dbReference>
<comment type="caution">
    <text evidence="1">The sequence shown here is derived from an EMBL/GenBank/DDBJ whole genome shotgun (WGS) entry which is preliminary data.</text>
</comment>
<evidence type="ECO:0000313" key="1">
    <source>
        <dbReference type="EMBL" id="GAA1084361.1"/>
    </source>
</evidence>
<evidence type="ECO:0000313" key="2">
    <source>
        <dbReference type="Proteomes" id="UP001499987"/>
    </source>
</evidence>
<accession>A0ABN1TIF4</accession>
<organism evidence="1 2">
    <name type="scientific">Kitasatospora arboriphila</name>
    <dbReference type="NCBI Taxonomy" id="258052"/>
    <lineage>
        <taxon>Bacteria</taxon>
        <taxon>Bacillati</taxon>
        <taxon>Actinomycetota</taxon>
        <taxon>Actinomycetes</taxon>
        <taxon>Kitasatosporales</taxon>
        <taxon>Streptomycetaceae</taxon>
        <taxon>Kitasatospora</taxon>
    </lineage>
</organism>
<gene>
    <name evidence="1" type="ORF">GCM10009663_29890</name>
</gene>